<proteinExistence type="predicted"/>
<sequence length="261" mass="29435">MKMSEFSRITGIKRTALQLYEKKGLLNPASRTESGYWEYDDESLGRASLITILKESGYTLEEIKQILDSGDQFNLMETCKACEEKLRQKVNKLNGYIRYLKNIQLISEAGRLSELVFKQLGMAAVLEKVGGIKKEMDQYSTKMEIAEEVIGPIEEPDPEMVSELQAIYFISLLQGKEQPEGPTVQETLQRIYAHANNHADKSLLKAETAQGFAEKAKEIFKALPEPAIPLLEQSYGKGFIEYILQALDTFGRTAVEASQHE</sequence>
<reference evidence="1" key="1">
    <citation type="submission" date="2021-01" db="EMBL/GenBank/DDBJ databases">
        <title>Complete genome sequence of Clostridiales bacterium R-7.</title>
        <authorList>
            <person name="Mahoney-Kurpe S.C."/>
            <person name="Palevich N."/>
            <person name="Koike S."/>
            <person name="Moon C.D."/>
            <person name="Attwood G.T."/>
        </authorList>
    </citation>
    <scope>NUCLEOTIDE SEQUENCE</scope>
    <source>
        <strain evidence="1">R-7</strain>
    </source>
</reference>
<protein>
    <submittedName>
        <fullName evidence="1">MerR family transcriptional regulator</fullName>
    </submittedName>
</protein>
<dbReference type="Proteomes" id="UP000682782">
    <property type="component" value="Chromosome"/>
</dbReference>
<name>A0AC61MYR9_9FIRM</name>
<gene>
    <name evidence="1" type="ORF">JYE49_14870</name>
</gene>
<evidence type="ECO:0000313" key="2">
    <source>
        <dbReference type="Proteomes" id="UP000682782"/>
    </source>
</evidence>
<keyword evidence="2" id="KW-1185">Reference proteome</keyword>
<organism evidence="1 2">
    <name type="scientific">Aristaeella hokkaidonensis</name>
    <dbReference type="NCBI Taxonomy" id="3046382"/>
    <lineage>
        <taxon>Bacteria</taxon>
        <taxon>Bacillati</taxon>
        <taxon>Bacillota</taxon>
        <taxon>Clostridia</taxon>
        <taxon>Eubacteriales</taxon>
        <taxon>Aristaeellaceae</taxon>
        <taxon>Aristaeella</taxon>
    </lineage>
</organism>
<accession>A0AC61MYR9</accession>
<dbReference type="EMBL" id="CP068393">
    <property type="protein sequence ID" value="QUC67093.1"/>
    <property type="molecule type" value="Genomic_DNA"/>
</dbReference>
<evidence type="ECO:0000313" key="1">
    <source>
        <dbReference type="EMBL" id="QUC67093.1"/>
    </source>
</evidence>